<dbReference type="EMBL" id="JAAVJR010000012">
    <property type="protein sequence ID" value="NJW54114.1"/>
    <property type="molecule type" value="Genomic_DNA"/>
</dbReference>
<proteinExistence type="predicted"/>
<dbReference type="Pfam" id="PF20050">
    <property type="entry name" value="DUF6452"/>
    <property type="match status" value="1"/>
</dbReference>
<dbReference type="PROSITE" id="PS51257">
    <property type="entry name" value="PROKAR_LIPOPROTEIN"/>
    <property type="match status" value="1"/>
</dbReference>
<dbReference type="InterPro" id="IPR045607">
    <property type="entry name" value="DUF6452"/>
</dbReference>
<evidence type="ECO:0000313" key="1">
    <source>
        <dbReference type="EMBL" id="NJW54114.1"/>
    </source>
</evidence>
<dbReference type="Proteomes" id="UP000703674">
    <property type="component" value="Unassembled WGS sequence"/>
</dbReference>
<protein>
    <recommendedName>
        <fullName evidence="3">DUF1735 domain-containing protein</fullName>
    </recommendedName>
</protein>
<comment type="caution">
    <text evidence="1">The sequence shown here is derived from an EMBL/GenBank/DDBJ whole genome shotgun (WGS) entry which is preliminary data.</text>
</comment>
<sequence length="168" mass="19246">MFRKTIKNRFQKCLFSGVILALLLACQRDDICPEGTETTPLLVIEFYDAQDLTRLKAVQGLVVQATGMEEAYIGPETTNSISIPLRTDENFTEYTFIYNSGSEDENEDKVTFSYSPDLEYLNRACGYKINYSNLDVVVHQDEDNWIQAQIIIQENIENETEAHISFTH</sequence>
<keyword evidence="2" id="KW-1185">Reference proteome</keyword>
<reference evidence="1 2" key="1">
    <citation type="submission" date="2020-03" db="EMBL/GenBank/DDBJ databases">
        <title>Salinimicrobium sp. nov, isolated from SCS.</title>
        <authorList>
            <person name="Cao W.R."/>
        </authorList>
    </citation>
    <scope>NUCLEOTIDE SEQUENCE [LARGE SCALE GENOMIC DNA]</scope>
    <source>
        <strain evidence="2">J15B91</strain>
    </source>
</reference>
<organism evidence="1 2">
    <name type="scientific">Salinimicrobium oceani</name>
    <dbReference type="NCBI Taxonomy" id="2722702"/>
    <lineage>
        <taxon>Bacteria</taxon>
        <taxon>Pseudomonadati</taxon>
        <taxon>Bacteroidota</taxon>
        <taxon>Flavobacteriia</taxon>
        <taxon>Flavobacteriales</taxon>
        <taxon>Flavobacteriaceae</taxon>
        <taxon>Salinimicrobium</taxon>
    </lineage>
</organism>
<dbReference type="RefSeq" id="WP_168139204.1">
    <property type="nucleotide sequence ID" value="NZ_JAAVJR010000012.1"/>
</dbReference>
<accession>A0ABX1D4F5</accession>
<gene>
    <name evidence="1" type="ORF">HC175_14430</name>
</gene>
<evidence type="ECO:0008006" key="3">
    <source>
        <dbReference type="Google" id="ProtNLM"/>
    </source>
</evidence>
<evidence type="ECO:0000313" key="2">
    <source>
        <dbReference type="Proteomes" id="UP000703674"/>
    </source>
</evidence>
<name>A0ABX1D4F5_9FLAO</name>